<feature type="compositionally biased region" description="Polar residues" evidence="1">
    <location>
        <begin position="18"/>
        <end position="31"/>
    </location>
</feature>
<evidence type="ECO:0000313" key="2">
    <source>
        <dbReference type="EMBL" id="KAG7358500.1"/>
    </source>
</evidence>
<dbReference type="Proteomes" id="UP000693970">
    <property type="component" value="Unassembled WGS sequence"/>
</dbReference>
<accession>A0A9K3LB40</accession>
<evidence type="ECO:0000313" key="3">
    <source>
        <dbReference type="Proteomes" id="UP000693970"/>
    </source>
</evidence>
<reference evidence="2" key="1">
    <citation type="journal article" date="2021" name="Sci. Rep.">
        <title>Diploid genomic architecture of Nitzschia inconspicua, an elite biomass production diatom.</title>
        <authorList>
            <person name="Oliver A."/>
            <person name="Podell S."/>
            <person name="Pinowska A."/>
            <person name="Traller J.C."/>
            <person name="Smith S.R."/>
            <person name="McClure R."/>
            <person name="Beliaev A."/>
            <person name="Bohutskyi P."/>
            <person name="Hill E.A."/>
            <person name="Rabines A."/>
            <person name="Zheng H."/>
            <person name="Allen L.Z."/>
            <person name="Kuo A."/>
            <person name="Grigoriev I.V."/>
            <person name="Allen A.E."/>
            <person name="Hazlebeck D."/>
            <person name="Allen E.E."/>
        </authorList>
    </citation>
    <scope>NUCLEOTIDE SEQUENCE</scope>
    <source>
        <strain evidence="2">Hildebrandi</strain>
    </source>
</reference>
<protein>
    <submittedName>
        <fullName evidence="2">Uncharacterized protein</fullName>
    </submittedName>
</protein>
<dbReference type="AlphaFoldDB" id="A0A9K3LB40"/>
<keyword evidence="3" id="KW-1185">Reference proteome</keyword>
<proteinExistence type="predicted"/>
<sequence length="94" mass="10297">MAENQGSKETQPVVRKTSVMSTMESPETRTGVTAGHEVALMDTQSDVTKTSTKSIAETTTTGTTENKVPPSGLHPELQNLYDSECEWDCEMLFQ</sequence>
<feature type="compositionally biased region" description="Polar residues" evidence="1">
    <location>
        <begin position="1"/>
        <end position="10"/>
    </location>
</feature>
<dbReference type="EMBL" id="JAGRRH010000014">
    <property type="protein sequence ID" value="KAG7358500.1"/>
    <property type="molecule type" value="Genomic_DNA"/>
</dbReference>
<comment type="caution">
    <text evidence="2">The sequence shown here is derived from an EMBL/GenBank/DDBJ whole genome shotgun (WGS) entry which is preliminary data.</text>
</comment>
<feature type="compositionally biased region" description="Low complexity" evidence="1">
    <location>
        <begin position="48"/>
        <end position="65"/>
    </location>
</feature>
<organism evidence="2 3">
    <name type="scientific">Nitzschia inconspicua</name>
    <dbReference type="NCBI Taxonomy" id="303405"/>
    <lineage>
        <taxon>Eukaryota</taxon>
        <taxon>Sar</taxon>
        <taxon>Stramenopiles</taxon>
        <taxon>Ochrophyta</taxon>
        <taxon>Bacillariophyta</taxon>
        <taxon>Bacillariophyceae</taxon>
        <taxon>Bacillariophycidae</taxon>
        <taxon>Bacillariales</taxon>
        <taxon>Bacillariaceae</taxon>
        <taxon>Nitzschia</taxon>
    </lineage>
</organism>
<name>A0A9K3LB40_9STRA</name>
<evidence type="ECO:0000256" key="1">
    <source>
        <dbReference type="SAM" id="MobiDB-lite"/>
    </source>
</evidence>
<gene>
    <name evidence="2" type="ORF">IV203_015089</name>
</gene>
<feature type="region of interest" description="Disordered" evidence="1">
    <location>
        <begin position="1"/>
        <end position="75"/>
    </location>
</feature>
<reference evidence="2" key="2">
    <citation type="submission" date="2021-04" db="EMBL/GenBank/DDBJ databases">
        <authorList>
            <person name="Podell S."/>
        </authorList>
    </citation>
    <scope>NUCLEOTIDE SEQUENCE</scope>
    <source>
        <strain evidence="2">Hildebrandi</strain>
    </source>
</reference>